<evidence type="ECO:0000259" key="13">
    <source>
        <dbReference type="SMART" id="SM01011"/>
    </source>
</evidence>
<dbReference type="Pfam" id="PF00557">
    <property type="entry name" value="Peptidase_M24"/>
    <property type="match status" value="1"/>
</dbReference>
<organism evidence="14 15">
    <name type="scientific">Candidatus Rickettsiella viridis</name>
    <dbReference type="NCBI Taxonomy" id="676208"/>
    <lineage>
        <taxon>Bacteria</taxon>
        <taxon>Pseudomonadati</taxon>
        <taxon>Pseudomonadota</taxon>
        <taxon>Gammaproteobacteria</taxon>
        <taxon>Legionellales</taxon>
        <taxon>Coxiellaceae</taxon>
        <taxon>Rickettsiella</taxon>
    </lineage>
</organism>
<keyword evidence="7" id="KW-0378">Hydrolase</keyword>
<evidence type="ECO:0000256" key="2">
    <source>
        <dbReference type="ARBA" id="ARBA00001936"/>
    </source>
</evidence>
<dbReference type="Gene3D" id="3.90.230.10">
    <property type="entry name" value="Creatinase/methionine aminopeptidase superfamily"/>
    <property type="match status" value="1"/>
</dbReference>
<reference evidence="14 15" key="1">
    <citation type="submission" date="2017-03" db="EMBL/GenBank/DDBJ databases">
        <title>The genome sequence of Candidatus Rickettsiella viridis.</title>
        <authorList>
            <person name="Nikoh N."/>
            <person name="Tsuchida T."/>
            <person name="Yamaguchi K."/>
            <person name="Maeda T."/>
            <person name="Shigenobu S."/>
            <person name="Fukatsu T."/>
        </authorList>
    </citation>
    <scope>NUCLEOTIDE SEQUENCE [LARGE SCALE GENOMIC DNA]</scope>
    <source>
        <strain evidence="14 15">Ap-RA04</strain>
    </source>
</reference>
<keyword evidence="9" id="KW-0464">Manganese</keyword>
<dbReference type="InterPro" id="IPR007865">
    <property type="entry name" value="Aminopep_P_N"/>
</dbReference>
<dbReference type="FunFam" id="3.90.230.10:FF:000002">
    <property type="entry name" value="Xaa-Pro aminopeptidase 3"/>
    <property type="match status" value="1"/>
</dbReference>
<dbReference type="KEGG" id="rvi:RVIR1_04560"/>
<dbReference type="Proteomes" id="UP000282483">
    <property type="component" value="Chromosome"/>
</dbReference>
<dbReference type="PANTHER" id="PTHR43226:SF4">
    <property type="entry name" value="XAA-PRO AMINOPEPTIDASE 3"/>
    <property type="match status" value="1"/>
</dbReference>
<dbReference type="GO" id="GO:0070006">
    <property type="term" value="F:metalloaminopeptidase activity"/>
    <property type="evidence" value="ECO:0007669"/>
    <property type="project" value="InterPro"/>
</dbReference>
<dbReference type="PANTHER" id="PTHR43226">
    <property type="entry name" value="XAA-PRO AMINOPEPTIDASE 3"/>
    <property type="match status" value="1"/>
</dbReference>
<comment type="similarity">
    <text evidence="3">Belongs to the peptidase M24B family.</text>
</comment>
<evidence type="ECO:0000256" key="1">
    <source>
        <dbReference type="ARBA" id="ARBA00001424"/>
    </source>
</evidence>
<comment type="catalytic activity">
    <reaction evidence="1">
        <text>Release of any N-terminal amino acid, including proline, that is linked to proline, even from a dipeptide or tripeptide.</text>
        <dbReference type="EC" id="3.4.11.9"/>
    </reaction>
</comment>
<proteinExistence type="inferred from homology"/>
<dbReference type="GO" id="GO:0030145">
    <property type="term" value="F:manganese ion binding"/>
    <property type="evidence" value="ECO:0007669"/>
    <property type="project" value="InterPro"/>
</dbReference>
<protein>
    <recommendedName>
        <fullName evidence="10">Xaa-Pro aminopeptidase</fullName>
        <ecNumber evidence="4">3.4.11.9</ecNumber>
    </recommendedName>
    <alternativeName>
        <fullName evidence="11">Aminopeptidase P II</fullName>
    </alternativeName>
    <alternativeName>
        <fullName evidence="12">X-Pro aminopeptidase</fullName>
    </alternativeName>
</protein>
<dbReference type="SMART" id="SM01011">
    <property type="entry name" value="AMP_N"/>
    <property type="match status" value="1"/>
</dbReference>
<keyword evidence="14" id="KW-0031">Aminopeptidase</keyword>
<keyword evidence="8" id="KW-0482">Metalloprotease</keyword>
<dbReference type="InterPro" id="IPR000994">
    <property type="entry name" value="Pept_M24"/>
</dbReference>
<dbReference type="CDD" id="cd01087">
    <property type="entry name" value="Prolidase"/>
    <property type="match status" value="1"/>
</dbReference>
<dbReference type="SUPFAM" id="SSF55920">
    <property type="entry name" value="Creatinase/aminopeptidase"/>
    <property type="match status" value="1"/>
</dbReference>
<dbReference type="OrthoDB" id="9806388at2"/>
<dbReference type="InterPro" id="IPR029149">
    <property type="entry name" value="Creatin/AminoP/Spt16_N"/>
</dbReference>
<evidence type="ECO:0000256" key="3">
    <source>
        <dbReference type="ARBA" id="ARBA00008766"/>
    </source>
</evidence>
<evidence type="ECO:0000256" key="12">
    <source>
        <dbReference type="ARBA" id="ARBA00081411"/>
    </source>
</evidence>
<dbReference type="InterPro" id="IPR052433">
    <property type="entry name" value="X-Pro_dipept-like"/>
</dbReference>
<evidence type="ECO:0000256" key="6">
    <source>
        <dbReference type="ARBA" id="ARBA00022723"/>
    </source>
</evidence>
<keyword evidence="15" id="KW-1185">Reference proteome</keyword>
<dbReference type="Gene3D" id="3.40.350.10">
    <property type="entry name" value="Creatinase/prolidase N-terminal domain"/>
    <property type="match status" value="1"/>
</dbReference>
<dbReference type="GO" id="GO:0005829">
    <property type="term" value="C:cytosol"/>
    <property type="evidence" value="ECO:0007669"/>
    <property type="project" value="TreeGrafter"/>
</dbReference>
<gene>
    <name evidence="14" type="primary">pepP</name>
    <name evidence="14" type="ORF">RVIR1_04560</name>
</gene>
<evidence type="ECO:0000256" key="4">
    <source>
        <dbReference type="ARBA" id="ARBA00012574"/>
    </source>
</evidence>
<evidence type="ECO:0000256" key="11">
    <source>
        <dbReference type="ARBA" id="ARBA00075356"/>
    </source>
</evidence>
<dbReference type="Pfam" id="PF05195">
    <property type="entry name" value="AMP_N"/>
    <property type="match status" value="1"/>
</dbReference>
<evidence type="ECO:0000256" key="8">
    <source>
        <dbReference type="ARBA" id="ARBA00023049"/>
    </source>
</evidence>
<dbReference type="InterPro" id="IPR036005">
    <property type="entry name" value="Creatinase/aminopeptidase-like"/>
</dbReference>
<dbReference type="SUPFAM" id="SSF53092">
    <property type="entry name" value="Creatinase/prolidase N-terminal domain"/>
    <property type="match status" value="1"/>
</dbReference>
<dbReference type="EMBL" id="AP018005">
    <property type="protein sequence ID" value="BBB14968.1"/>
    <property type="molecule type" value="Genomic_DNA"/>
</dbReference>
<comment type="cofactor">
    <cofactor evidence="2">
        <name>Mn(2+)</name>
        <dbReference type="ChEBI" id="CHEBI:29035"/>
    </cofactor>
</comment>
<name>A0A2Z5UU21_9COXI</name>
<feature type="domain" description="Aminopeptidase P N-terminal" evidence="13">
    <location>
        <begin position="2"/>
        <end position="135"/>
    </location>
</feature>
<dbReference type="EC" id="3.4.11.9" evidence="4"/>
<evidence type="ECO:0000256" key="7">
    <source>
        <dbReference type="ARBA" id="ARBA00022801"/>
    </source>
</evidence>
<evidence type="ECO:0000256" key="5">
    <source>
        <dbReference type="ARBA" id="ARBA00022670"/>
    </source>
</evidence>
<evidence type="ECO:0000256" key="9">
    <source>
        <dbReference type="ARBA" id="ARBA00023211"/>
    </source>
</evidence>
<keyword evidence="5" id="KW-0645">Protease</keyword>
<accession>A0A2Z5UU21</accession>
<sequence>MFNFSELKKRRRQLMAAIDKDVVIILISAPESLRNGDVHYPYRQDSDFYYLTAFPESNAVALLLPDSKDGKFILFSRPYDVIESIWNGQSIGQENAKKIYGADEAYAIDQLEARLPDFLTTKVRCYYLGSQNQVLIKRLNEVLGRASQLACQEGLVEITQAVHELRLRKSPYELDCLRKAARISAQAHIKAMQACRPGRYEYQIEAELLYEFYQNGSRAVAYPNIVASGSNACILHYTDNSALLKSGDLLLIDAGCEYQSYASDITRSFPVNGRFSPEQKIIYEIVLKAQQALIAAIKPGVLWDSLQARCVRIITEGLLDLGLLKGEPESLIENKSYKKFYMHGCSHWLGLDVHDVGCYKLNKKWRPLEANMVFTVEPGIYIAAQTEGVDEKWWNIGVRIEDDVCVMKDGCEVLSQDAPKKISDIESLMNSS</sequence>
<keyword evidence="6" id="KW-0479">Metal-binding</keyword>
<dbReference type="AlphaFoldDB" id="A0A2Z5UU21"/>
<dbReference type="RefSeq" id="WP_126322472.1">
    <property type="nucleotide sequence ID" value="NZ_AP018005.1"/>
</dbReference>
<evidence type="ECO:0000313" key="15">
    <source>
        <dbReference type="Proteomes" id="UP000282483"/>
    </source>
</evidence>
<evidence type="ECO:0000313" key="14">
    <source>
        <dbReference type="EMBL" id="BBB14968.1"/>
    </source>
</evidence>
<evidence type="ECO:0000256" key="10">
    <source>
        <dbReference type="ARBA" id="ARBA00069363"/>
    </source>
</evidence>
<dbReference type="GO" id="GO:0006508">
    <property type="term" value="P:proteolysis"/>
    <property type="evidence" value="ECO:0007669"/>
    <property type="project" value="UniProtKB-KW"/>
</dbReference>